<gene>
    <name evidence="2" type="ORF">LLUT_LOCUS12227</name>
</gene>
<feature type="compositionally biased region" description="Polar residues" evidence="1">
    <location>
        <begin position="88"/>
        <end position="101"/>
    </location>
</feature>
<evidence type="ECO:0000313" key="3">
    <source>
        <dbReference type="Proteomes" id="UP001497480"/>
    </source>
</evidence>
<evidence type="ECO:0000313" key="2">
    <source>
        <dbReference type="EMBL" id="CAL0311167.1"/>
    </source>
</evidence>
<evidence type="ECO:0000256" key="1">
    <source>
        <dbReference type="SAM" id="MobiDB-lite"/>
    </source>
</evidence>
<feature type="compositionally biased region" description="Polar residues" evidence="1">
    <location>
        <begin position="183"/>
        <end position="196"/>
    </location>
</feature>
<feature type="compositionally biased region" description="Polar residues" evidence="1">
    <location>
        <begin position="17"/>
        <end position="33"/>
    </location>
</feature>
<accession>A0AAV1WQ05</accession>
<feature type="region of interest" description="Disordered" evidence="1">
    <location>
        <begin position="166"/>
        <end position="199"/>
    </location>
</feature>
<proteinExistence type="predicted"/>
<dbReference type="PANTHER" id="PTHR22938:SF0">
    <property type="entry name" value="E3 UBIQUITIN-PROTEIN LIGASE ZNF598"/>
    <property type="match status" value="1"/>
</dbReference>
<dbReference type="InterPro" id="IPR044288">
    <property type="entry name" value="ZNF598/HEL2"/>
</dbReference>
<dbReference type="AlphaFoldDB" id="A0AAV1WQ05"/>
<comment type="caution">
    <text evidence="2">The sequence shown here is derived from an EMBL/GenBank/DDBJ whole genome shotgun (WGS) entry which is preliminary data.</text>
</comment>
<dbReference type="EMBL" id="CAXHTB010000008">
    <property type="protein sequence ID" value="CAL0311167.1"/>
    <property type="molecule type" value="Genomic_DNA"/>
</dbReference>
<dbReference type="GO" id="GO:0072344">
    <property type="term" value="P:rescue of stalled ribosome"/>
    <property type="evidence" value="ECO:0007669"/>
    <property type="project" value="InterPro"/>
</dbReference>
<dbReference type="Proteomes" id="UP001497480">
    <property type="component" value="Unassembled WGS sequence"/>
</dbReference>
<organism evidence="2 3">
    <name type="scientific">Lupinus luteus</name>
    <name type="common">European yellow lupine</name>
    <dbReference type="NCBI Taxonomy" id="3873"/>
    <lineage>
        <taxon>Eukaryota</taxon>
        <taxon>Viridiplantae</taxon>
        <taxon>Streptophyta</taxon>
        <taxon>Embryophyta</taxon>
        <taxon>Tracheophyta</taxon>
        <taxon>Spermatophyta</taxon>
        <taxon>Magnoliopsida</taxon>
        <taxon>eudicotyledons</taxon>
        <taxon>Gunneridae</taxon>
        <taxon>Pentapetalae</taxon>
        <taxon>rosids</taxon>
        <taxon>fabids</taxon>
        <taxon>Fabales</taxon>
        <taxon>Fabaceae</taxon>
        <taxon>Papilionoideae</taxon>
        <taxon>50 kb inversion clade</taxon>
        <taxon>genistoids sensu lato</taxon>
        <taxon>core genistoids</taxon>
        <taxon>Genisteae</taxon>
        <taxon>Lupinus</taxon>
    </lineage>
</organism>
<reference evidence="2 3" key="1">
    <citation type="submission" date="2024-03" db="EMBL/GenBank/DDBJ databases">
        <authorList>
            <person name="Martinez-Hernandez J."/>
        </authorList>
    </citation>
    <scope>NUCLEOTIDE SEQUENCE [LARGE SCALE GENOMIC DNA]</scope>
</reference>
<feature type="region of interest" description="Disordered" evidence="1">
    <location>
        <begin position="17"/>
        <end position="41"/>
    </location>
</feature>
<protein>
    <submittedName>
        <fullName evidence="2">Uncharacterized protein</fullName>
    </submittedName>
</protein>
<sequence length="243" mass="25875">MSENQLSMAIEASLETANAEQMFHDSSTSNGGQPCNDDRNADVDSIIPLFESLATSGSEQSSRYLQALGHSSRGAPLQDSSFPPLATPSINNQQSSKNELETSPINTMAAHLRRHGNINVSVINSGNAWPEAGRGLVQTSNISTQSKLTTNYASSIQVTQRTAHGQWSAGSLQEKHHNRKTVHSTSAPNLTESNPIHGSITEFPPISAAQVSESPASSQSLLNVEDVHSASQYITKLNGQGAN</sequence>
<dbReference type="PANTHER" id="PTHR22938">
    <property type="entry name" value="ZINC FINGER PROTEIN 598"/>
    <property type="match status" value="1"/>
</dbReference>
<dbReference type="GO" id="GO:0061630">
    <property type="term" value="F:ubiquitin protein ligase activity"/>
    <property type="evidence" value="ECO:0007669"/>
    <property type="project" value="InterPro"/>
</dbReference>
<name>A0AAV1WQ05_LUPLU</name>
<feature type="region of interest" description="Disordered" evidence="1">
    <location>
        <begin position="70"/>
        <end position="101"/>
    </location>
</feature>
<keyword evidence="3" id="KW-1185">Reference proteome</keyword>
<dbReference type="GO" id="GO:0043022">
    <property type="term" value="F:ribosome binding"/>
    <property type="evidence" value="ECO:0007669"/>
    <property type="project" value="TreeGrafter"/>
</dbReference>
<dbReference type="GO" id="GO:0016567">
    <property type="term" value="P:protein ubiquitination"/>
    <property type="evidence" value="ECO:0007669"/>
    <property type="project" value="TreeGrafter"/>
</dbReference>